<feature type="domain" description="PurM-like N-terminal" evidence="3">
    <location>
        <begin position="25"/>
        <end position="134"/>
    </location>
</feature>
<feature type="binding site" evidence="2">
    <location>
        <position position="71"/>
    </location>
    <ligand>
        <name>Mg(2+)</name>
        <dbReference type="ChEBI" id="CHEBI:18420"/>
        <label>4</label>
    </ligand>
</feature>
<dbReference type="CDD" id="cd02194">
    <property type="entry name" value="ThiL"/>
    <property type="match status" value="1"/>
</dbReference>
<keyword evidence="2" id="KW-0547">Nucleotide-binding</keyword>
<dbReference type="Pfam" id="PF00586">
    <property type="entry name" value="AIRS"/>
    <property type="match status" value="1"/>
</dbReference>
<feature type="binding site" evidence="2">
    <location>
        <position position="206"/>
    </location>
    <ligand>
        <name>Mg(2+)</name>
        <dbReference type="ChEBI" id="CHEBI:18420"/>
        <label>3</label>
    </ligand>
</feature>
<proteinExistence type="inferred from homology"/>
<dbReference type="InterPro" id="IPR036921">
    <property type="entry name" value="PurM-like_N_sf"/>
</dbReference>
<accession>A0A7C5WY72</accession>
<keyword evidence="2 4" id="KW-0418">Kinase</keyword>
<feature type="binding site" evidence="2">
    <location>
        <position position="209"/>
    </location>
    <ligand>
        <name>Mg(2+)</name>
        <dbReference type="ChEBI" id="CHEBI:18420"/>
        <label>5</label>
    </ligand>
</feature>
<feature type="binding site" evidence="2">
    <location>
        <position position="100"/>
    </location>
    <ligand>
        <name>ATP</name>
        <dbReference type="ChEBI" id="CHEBI:30616"/>
    </ligand>
</feature>
<dbReference type="PANTHER" id="PTHR30270:SF0">
    <property type="entry name" value="THIAMINE-MONOPHOSPHATE KINASE"/>
    <property type="match status" value="1"/>
</dbReference>
<feature type="binding site" evidence="2">
    <location>
        <position position="259"/>
    </location>
    <ligand>
        <name>substrate</name>
    </ligand>
</feature>
<dbReference type="NCBIfam" id="TIGR01379">
    <property type="entry name" value="thiL"/>
    <property type="match status" value="1"/>
</dbReference>
<feature type="binding site" evidence="2">
    <location>
        <position position="50"/>
    </location>
    <ligand>
        <name>substrate</name>
    </ligand>
</feature>
<dbReference type="GO" id="GO:0009228">
    <property type="term" value="P:thiamine biosynthetic process"/>
    <property type="evidence" value="ECO:0007669"/>
    <property type="project" value="UniProtKB-KW"/>
</dbReference>
<feature type="binding site" evidence="2">
    <location>
        <position position="43"/>
    </location>
    <ligand>
        <name>Mg(2+)</name>
        <dbReference type="ChEBI" id="CHEBI:18420"/>
        <label>1</label>
    </ligand>
</feature>
<feature type="binding site" evidence="2">
    <location>
        <position position="43"/>
    </location>
    <ligand>
        <name>Mg(2+)</name>
        <dbReference type="ChEBI" id="CHEBI:18420"/>
        <label>2</label>
    </ligand>
</feature>
<gene>
    <name evidence="2 4" type="primary">thiL</name>
    <name evidence="4" type="ORF">ENN04_04135</name>
</gene>
<dbReference type="InterPro" id="IPR016188">
    <property type="entry name" value="PurM-like_N"/>
</dbReference>
<dbReference type="AlphaFoldDB" id="A0A7C5WY72"/>
<dbReference type="Gene3D" id="3.90.650.10">
    <property type="entry name" value="PurM-like C-terminal domain"/>
    <property type="match status" value="1"/>
</dbReference>
<keyword evidence="2" id="KW-0460">Magnesium</keyword>
<evidence type="ECO:0000313" key="4">
    <source>
        <dbReference type="EMBL" id="HHO73808.1"/>
    </source>
</evidence>
<feature type="binding site" evidence="2">
    <location>
        <position position="41"/>
    </location>
    <ligand>
        <name>Mg(2+)</name>
        <dbReference type="ChEBI" id="CHEBI:18420"/>
        <label>4</label>
    </ligand>
</feature>
<evidence type="ECO:0000259" key="3">
    <source>
        <dbReference type="Pfam" id="PF00586"/>
    </source>
</evidence>
<comment type="pathway">
    <text evidence="2">Cofactor biosynthesis; thiamine diphosphate biosynthesis; thiamine diphosphate from thiamine phosphate: step 1/1.</text>
</comment>
<dbReference type="InterPro" id="IPR036676">
    <property type="entry name" value="PurM-like_C_sf"/>
</dbReference>
<dbReference type="EC" id="2.7.4.16" evidence="2"/>
<keyword evidence="2" id="KW-0479">Metal-binding</keyword>
<keyword evidence="1 2" id="KW-0784">Thiamine biosynthesis</keyword>
<comment type="similarity">
    <text evidence="2">Belongs to the thiamine-monophosphate kinase family.</text>
</comment>
<feature type="binding site" evidence="2">
    <location>
        <position position="208"/>
    </location>
    <ligand>
        <name>ATP</name>
        <dbReference type="ChEBI" id="CHEBI:30616"/>
    </ligand>
</feature>
<dbReference type="GO" id="GO:0009229">
    <property type="term" value="P:thiamine diphosphate biosynthetic process"/>
    <property type="evidence" value="ECO:0007669"/>
    <property type="project" value="UniProtKB-UniRule"/>
</dbReference>
<feature type="binding site" evidence="2">
    <location>
        <position position="118"/>
    </location>
    <ligand>
        <name>Mg(2+)</name>
        <dbReference type="ChEBI" id="CHEBI:18420"/>
        <label>1</label>
    </ligand>
</feature>
<dbReference type="EMBL" id="DSAC01000050">
    <property type="protein sequence ID" value="HHO73808.1"/>
    <property type="molecule type" value="Genomic_DNA"/>
</dbReference>
<comment type="miscellaneous">
    <text evidence="2">Reaction mechanism of ThiL seems to utilize a direct, inline transfer of the gamma-phosphate of ATP to TMP rather than a phosphorylated enzyme intermediate.</text>
</comment>
<comment type="caution">
    <text evidence="4">The sequence shown here is derived from an EMBL/GenBank/DDBJ whole genome shotgun (WGS) entry which is preliminary data.</text>
</comment>
<comment type="catalytic activity">
    <reaction evidence="2">
        <text>thiamine phosphate + ATP = thiamine diphosphate + ADP</text>
        <dbReference type="Rhea" id="RHEA:15913"/>
        <dbReference type="ChEBI" id="CHEBI:30616"/>
        <dbReference type="ChEBI" id="CHEBI:37575"/>
        <dbReference type="ChEBI" id="CHEBI:58937"/>
        <dbReference type="ChEBI" id="CHEBI:456216"/>
        <dbReference type="EC" id="2.7.4.16"/>
    </reaction>
</comment>
<evidence type="ECO:0000256" key="1">
    <source>
        <dbReference type="ARBA" id="ARBA00022977"/>
    </source>
</evidence>
<feature type="binding site" evidence="2">
    <location>
        <position position="71"/>
    </location>
    <ligand>
        <name>Mg(2+)</name>
        <dbReference type="ChEBI" id="CHEBI:18420"/>
        <label>3</label>
    </ligand>
</feature>
<dbReference type="HAMAP" id="MF_02128">
    <property type="entry name" value="TMP_kinase"/>
    <property type="match status" value="1"/>
</dbReference>
<dbReference type="SUPFAM" id="SSF56042">
    <property type="entry name" value="PurM C-terminal domain-like"/>
    <property type="match status" value="1"/>
</dbReference>
<feature type="binding site" evidence="2">
    <location>
        <position position="27"/>
    </location>
    <ligand>
        <name>Mg(2+)</name>
        <dbReference type="ChEBI" id="CHEBI:18420"/>
        <label>3</label>
    </ligand>
</feature>
<dbReference type="PANTHER" id="PTHR30270">
    <property type="entry name" value="THIAMINE-MONOPHOSPHATE KINASE"/>
    <property type="match status" value="1"/>
</dbReference>
<sequence length="307" mass="33925">MKVSQLGEFGLIEYLKSRFSLEEVGDDTACVKVGDNLLLLTCDTLLEGRHFLASYPMSAVGWKGVSACVSDLIANGGKPLYLLITLLLPDVELKKVDELYEGITKACEFYGVKLVGGNVVKSERFGIDLFGVGLAERFVGRSSAKVGDGIFVSGTLGDSLAGLELILMEKRHYEDFELRLIERHLRPTARIDYVAHISKYANASMDISDGLSSDIQHMAKRSGLRFSIQKEKLPLSRELVEYAKRHGKDPYSYALRGGEDYQLLFTHPSSKINPFLDMTQIGTVEEGEGVFLDGAPLEAQGFDHFKS</sequence>
<feature type="binding site" evidence="2">
    <location>
        <position position="71"/>
    </location>
    <ligand>
        <name>Mg(2+)</name>
        <dbReference type="ChEBI" id="CHEBI:18420"/>
        <label>2</label>
    </ligand>
</feature>
<dbReference type="SUPFAM" id="SSF55326">
    <property type="entry name" value="PurM N-terminal domain-like"/>
    <property type="match status" value="1"/>
</dbReference>
<feature type="binding site" evidence="2">
    <location>
        <position position="27"/>
    </location>
    <ligand>
        <name>Mg(2+)</name>
        <dbReference type="ChEBI" id="CHEBI:18420"/>
        <label>4</label>
    </ligand>
</feature>
<keyword evidence="2" id="KW-0067">ATP-binding</keyword>
<comment type="caution">
    <text evidence="2">Lacks conserved residue(s) required for the propagation of feature annotation.</text>
</comment>
<comment type="function">
    <text evidence="2">Catalyzes the ATP-dependent phosphorylation of thiamine-monophosphate (TMP) to form thiamine-pyrophosphate (TPP), the active form of vitamin B1.</text>
</comment>
<dbReference type="Gene3D" id="3.30.1330.10">
    <property type="entry name" value="PurM-like, N-terminal domain"/>
    <property type="match status" value="1"/>
</dbReference>
<dbReference type="GO" id="GO:0005524">
    <property type="term" value="F:ATP binding"/>
    <property type="evidence" value="ECO:0007669"/>
    <property type="project" value="UniProtKB-UniRule"/>
</dbReference>
<keyword evidence="2 4" id="KW-0808">Transferase</keyword>
<dbReference type="UniPathway" id="UPA00060">
    <property type="reaction ID" value="UER00142"/>
</dbReference>
<feature type="binding site" evidence="2">
    <location>
        <begin position="117"/>
        <end position="118"/>
    </location>
    <ligand>
        <name>ATP</name>
        <dbReference type="ChEBI" id="CHEBI:30616"/>
    </ligand>
</feature>
<dbReference type="GO" id="GO:0009030">
    <property type="term" value="F:thiamine-phosphate kinase activity"/>
    <property type="evidence" value="ECO:0007669"/>
    <property type="project" value="UniProtKB-UniRule"/>
</dbReference>
<evidence type="ECO:0000256" key="2">
    <source>
        <dbReference type="HAMAP-Rule" id="MF_02128"/>
    </source>
</evidence>
<reference evidence="4" key="1">
    <citation type="journal article" date="2020" name="mSystems">
        <title>Genome- and Community-Level Interaction Insights into Carbon Utilization and Element Cycling Functions of Hydrothermarchaeota in Hydrothermal Sediment.</title>
        <authorList>
            <person name="Zhou Z."/>
            <person name="Liu Y."/>
            <person name="Xu W."/>
            <person name="Pan J."/>
            <person name="Luo Z.H."/>
            <person name="Li M."/>
        </authorList>
    </citation>
    <scope>NUCLEOTIDE SEQUENCE [LARGE SCALE GENOMIC DNA]</scope>
    <source>
        <strain evidence="4">SpSt-114</strain>
    </source>
</reference>
<dbReference type="GO" id="GO:0000287">
    <property type="term" value="F:magnesium ion binding"/>
    <property type="evidence" value="ECO:0007669"/>
    <property type="project" value="UniProtKB-UniRule"/>
</dbReference>
<protein>
    <recommendedName>
        <fullName evidence="2">Thiamine-monophosphate kinase</fullName>
        <shortName evidence="2">TMP kinase</shortName>
        <shortName evidence="2">Thiamine-phosphate kinase</shortName>
        <ecNumber evidence="2">2.7.4.16</ecNumber>
    </recommendedName>
</protein>
<feature type="binding site" evidence="2">
    <location>
        <position position="302"/>
    </location>
    <ligand>
        <name>substrate</name>
    </ligand>
</feature>
<organism evidence="4">
    <name type="scientific">Thermocrinis ruber</name>
    <dbReference type="NCBI Taxonomy" id="75906"/>
    <lineage>
        <taxon>Bacteria</taxon>
        <taxon>Pseudomonadati</taxon>
        <taxon>Aquificota</taxon>
        <taxon>Aquificia</taxon>
        <taxon>Aquificales</taxon>
        <taxon>Aquificaceae</taxon>
        <taxon>Thermocrinis</taxon>
    </lineage>
</organism>
<feature type="binding site" evidence="2">
    <location>
        <position position="141"/>
    </location>
    <ligand>
        <name>ATP</name>
        <dbReference type="ChEBI" id="CHEBI:30616"/>
    </ligand>
</feature>
<name>A0A7C5WY72_9AQUI</name>
<dbReference type="InterPro" id="IPR006283">
    <property type="entry name" value="ThiL-like"/>
</dbReference>
<dbReference type="PIRSF" id="PIRSF005303">
    <property type="entry name" value="Thiam_monoph_kin"/>
    <property type="match status" value="1"/>
</dbReference>